<accession>A0ABQ6A0U3</accession>
<reference evidence="2" key="1">
    <citation type="journal article" date="2019" name="Int. J. Syst. Evol. Microbiol.">
        <title>The Global Catalogue of Microorganisms (GCM) 10K type strain sequencing project: providing services to taxonomists for standard genome sequencing and annotation.</title>
        <authorList>
            <consortium name="The Broad Institute Genomics Platform"/>
            <consortium name="The Broad Institute Genome Sequencing Center for Infectious Disease"/>
            <person name="Wu L."/>
            <person name="Ma J."/>
        </authorList>
    </citation>
    <scope>NUCLEOTIDE SEQUENCE [LARGE SCALE GENOMIC DNA]</scope>
    <source>
        <strain evidence="2">NBRC 112502</strain>
    </source>
</reference>
<gene>
    <name evidence="1" type="ORF">GCM10010909_04720</name>
</gene>
<protein>
    <submittedName>
        <fullName evidence="1">Uncharacterized protein</fullName>
    </submittedName>
</protein>
<dbReference type="InterPro" id="IPR015424">
    <property type="entry name" value="PyrdxlP-dep_Trfase"/>
</dbReference>
<comment type="caution">
    <text evidence="1">The sequence shown here is derived from an EMBL/GenBank/DDBJ whole genome shotgun (WGS) entry which is preliminary data.</text>
</comment>
<dbReference type="Proteomes" id="UP001156641">
    <property type="component" value="Unassembled WGS sequence"/>
</dbReference>
<proteinExistence type="predicted"/>
<name>A0ABQ6A0U3_9PROT</name>
<sequence>MQAAAFLEIERDLLAGVIRQQPEFNVFKGINIPLPPQAAEHPGLSGFYLRHALECAWFTARGIAPVLASLAAARAAAQFIMAEAEALAPAERAALPAWVQPMAGDVAPGAEVLAAHFPATEAQIALIRRVWPLLGTAEGLMETGGDIRLARDPRSALNGYGCSHRPRPWAITFASSTASSSSERGYTAADRARLRATLALLRGTASRNAVRQSLGTVRRGISQVFGLNPAEQIILAASGTDTELLALALTHLAGAEQPILNILIAPEETGRGVPMAARGLHFAVDTALGHDVTFQSPVTGFRADTALANIPLREADGALRAAETVEAETAAVMATAMAQGQRVILHVLDLSKTGLLAPRPAFLARMRALYGDAFDIVVDACQARLSPASVRAYLALGAVVLITGSKFFTGPPFAGAALLPAAIAARLASARLPAGLDAYFGRDDFPPRAPAAANLPPVGNYGLALRWHAALAEMQALLRVPPARRAEILEGFGQIVQAAVAAQPALSLLGAPEICRGPQAEPWEPLPSIFTFSLRAPHAPGRCLTPAEARNVYLWLNTDLSPLFPAAQKIAARICHIGQPVPLPQPGCAEPQGALRVSAGARLLSGEPSHRGLAQAARLQREFADLAVVFSKIDLILRNWDRLSTANPQPCYRPARHAEAAPRRGSPVA</sequence>
<evidence type="ECO:0000313" key="2">
    <source>
        <dbReference type="Proteomes" id="UP001156641"/>
    </source>
</evidence>
<evidence type="ECO:0000313" key="1">
    <source>
        <dbReference type="EMBL" id="GLR65794.1"/>
    </source>
</evidence>
<dbReference type="EMBL" id="BSOS01000007">
    <property type="protein sequence ID" value="GLR65794.1"/>
    <property type="molecule type" value="Genomic_DNA"/>
</dbReference>
<organism evidence="1 2">
    <name type="scientific">Acidocella aquatica</name>
    <dbReference type="NCBI Taxonomy" id="1922313"/>
    <lineage>
        <taxon>Bacteria</taxon>
        <taxon>Pseudomonadati</taxon>
        <taxon>Pseudomonadota</taxon>
        <taxon>Alphaproteobacteria</taxon>
        <taxon>Acetobacterales</taxon>
        <taxon>Acidocellaceae</taxon>
        <taxon>Acidocella</taxon>
    </lineage>
</organism>
<dbReference type="SUPFAM" id="SSF53383">
    <property type="entry name" value="PLP-dependent transferases"/>
    <property type="match status" value="1"/>
</dbReference>
<keyword evidence="2" id="KW-1185">Reference proteome</keyword>
<dbReference type="RefSeq" id="WP_284256325.1">
    <property type="nucleotide sequence ID" value="NZ_BSOS01000007.1"/>
</dbReference>